<comment type="similarity">
    <text evidence="2">Belongs to the cation diffusion facilitator (CDF) transporter (TC 2.A.4) family. SLC30A subfamily.</text>
</comment>
<evidence type="ECO:0000313" key="11">
    <source>
        <dbReference type="EMBL" id="KFM74066.1"/>
    </source>
</evidence>
<feature type="transmembrane region" description="Helical" evidence="8">
    <location>
        <begin position="111"/>
        <end position="135"/>
    </location>
</feature>
<dbReference type="InterPro" id="IPR027470">
    <property type="entry name" value="Cation_efflux_CTD"/>
</dbReference>
<evidence type="ECO:0000256" key="5">
    <source>
        <dbReference type="ARBA" id="ARBA00022833"/>
    </source>
</evidence>
<evidence type="ECO:0000256" key="2">
    <source>
        <dbReference type="ARBA" id="ARBA00008873"/>
    </source>
</evidence>
<dbReference type="STRING" id="407821.A0A087U9M7"/>
<comment type="subcellular location">
    <subcellularLocation>
        <location evidence="1">Membrane</location>
        <topology evidence="1">Multi-pass membrane protein</topology>
    </subcellularLocation>
</comment>
<feature type="transmembrane region" description="Helical" evidence="8">
    <location>
        <begin position="32"/>
        <end position="51"/>
    </location>
</feature>
<keyword evidence="4 8" id="KW-0812">Transmembrane</keyword>
<proteinExistence type="inferred from homology"/>
<dbReference type="OrthoDB" id="29444at2759"/>
<name>A0A087U9M7_STEMI</name>
<feature type="domain" description="Cation efflux protein cytoplasmic" evidence="10">
    <location>
        <begin position="248"/>
        <end position="288"/>
    </location>
</feature>
<gene>
    <name evidence="11" type="ORF">X975_07862</name>
</gene>
<keyword evidence="7 8" id="KW-0472">Membrane</keyword>
<evidence type="ECO:0000256" key="4">
    <source>
        <dbReference type="ARBA" id="ARBA00022692"/>
    </source>
</evidence>
<dbReference type="InterPro" id="IPR036837">
    <property type="entry name" value="Cation_efflux_CTD_sf"/>
</dbReference>
<dbReference type="GO" id="GO:0005385">
    <property type="term" value="F:zinc ion transmembrane transporter activity"/>
    <property type="evidence" value="ECO:0007669"/>
    <property type="project" value="TreeGrafter"/>
</dbReference>
<dbReference type="GO" id="GO:0006882">
    <property type="term" value="P:intracellular zinc ion homeostasis"/>
    <property type="evidence" value="ECO:0007669"/>
    <property type="project" value="TreeGrafter"/>
</dbReference>
<feature type="transmembrane region" description="Helical" evidence="8">
    <location>
        <begin position="189"/>
        <end position="209"/>
    </location>
</feature>
<dbReference type="InterPro" id="IPR058533">
    <property type="entry name" value="Cation_efflux_TM"/>
</dbReference>
<feature type="non-terminal residue" evidence="11">
    <location>
        <position position="372"/>
    </location>
</feature>
<dbReference type="EMBL" id="KK118861">
    <property type="protein sequence ID" value="KFM74066.1"/>
    <property type="molecule type" value="Genomic_DNA"/>
</dbReference>
<dbReference type="OMA" id="CHETEDC"/>
<evidence type="ECO:0000313" key="12">
    <source>
        <dbReference type="Proteomes" id="UP000054359"/>
    </source>
</evidence>
<dbReference type="InterPro" id="IPR027469">
    <property type="entry name" value="Cation_efflux_TMD_sf"/>
</dbReference>
<feature type="transmembrane region" description="Helical" evidence="8">
    <location>
        <begin position="215"/>
        <end position="233"/>
    </location>
</feature>
<dbReference type="GO" id="GO:0016020">
    <property type="term" value="C:membrane"/>
    <property type="evidence" value="ECO:0007669"/>
    <property type="project" value="UniProtKB-SubCell"/>
</dbReference>
<reference evidence="11 12" key="1">
    <citation type="submission" date="2013-11" db="EMBL/GenBank/DDBJ databases">
        <title>Genome sequencing of Stegodyphus mimosarum.</title>
        <authorList>
            <person name="Bechsgaard J."/>
        </authorList>
    </citation>
    <scope>NUCLEOTIDE SEQUENCE [LARGE SCALE GENOMIC DNA]</scope>
</reference>
<evidence type="ECO:0000259" key="10">
    <source>
        <dbReference type="Pfam" id="PF16916"/>
    </source>
</evidence>
<dbReference type="Pfam" id="PF16916">
    <property type="entry name" value="ZT_dimer"/>
    <property type="match status" value="1"/>
</dbReference>
<evidence type="ECO:0000256" key="3">
    <source>
        <dbReference type="ARBA" id="ARBA00022448"/>
    </source>
</evidence>
<dbReference type="AlphaFoldDB" id="A0A087U9M7"/>
<sequence>MRSSSLYGMISLSGMVFGAEIVASHITQSLVLLISAYHMLYNLLSLLLLVISHRMSKGKTLKNTFGWARVKVLGLLVNMLFLVALCFAASVEAVQTMVHASHEDTEPRYPMLIIILGVINFTLNIICFILIGGYTHHQGCSMIIRGIEVEMNCVLETPAENANIFKIESKQSETRWCGDHQILDISRDISSCLTVIACGSVILLLDGLILKYADAMLALASVIVLLCTTYPFIRESGLILLQSIPNHIDVEGLTNRLLSEFPDVLNVHDLHIWRLTTSNVIATLHVILFSPDVYTRIESRLKDFFLKEGICSVTLQPEFPNSTWSEKTKLECILQCSSNNNCGALTCCGPLNEKSKQNIRFRCNPSQKCRSS</sequence>
<protein>
    <submittedName>
        <fullName evidence="11">Zinc/cadmium resistance protein</fullName>
    </submittedName>
</protein>
<keyword evidence="12" id="KW-1185">Reference proteome</keyword>
<keyword evidence="3" id="KW-0813">Transport</keyword>
<dbReference type="PANTHER" id="PTHR45820">
    <property type="entry name" value="FI23527P1"/>
    <property type="match status" value="1"/>
</dbReference>
<feature type="transmembrane region" description="Helical" evidence="8">
    <location>
        <begin position="7"/>
        <end position="26"/>
    </location>
</feature>
<keyword evidence="6 8" id="KW-1133">Transmembrane helix</keyword>
<keyword evidence="5" id="KW-0862">Zinc</keyword>
<evidence type="ECO:0000256" key="1">
    <source>
        <dbReference type="ARBA" id="ARBA00004141"/>
    </source>
</evidence>
<dbReference type="InterPro" id="IPR002524">
    <property type="entry name" value="Cation_efflux"/>
</dbReference>
<dbReference type="GO" id="GO:0010312">
    <property type="term" value="P:detoxification of zinc ion"/>
    <property type="evidence" value="ECO:0007669"/>
    <property type="project" value="TreeGrafter"/>
</dbReference>
<dbReference type="Pfam" id="PF01545">
    <property type="entry name" value="Cation_efflux"/>
    <property type="match status" value="1"/>
</dbReference>
<feature type="domain" description="Cation efflux protein transmembrane" evidence="9">
    <location>
        <begin position="10"/>
        <end position="241"/>
    </location>
</feature>
<dbReference type="SUPFAM" id="SSF161111">
    <property type="entry name" value="Cation efflux protein transmembrane domain-like"/>
    <property type="match status" value="1"/>
</dbReference>
<evidence type="ECO:0000256" key="8">
    <source>
        <dbReference type="SAM" id="Phobius"/>
    </source>
</evidence>
<organism evidence="11 12">
    <name type="scientific">Stegodyphus mimosarum</name>
    <name type="common">African social velvet spider</name>
    <dbReference type="NCBI Taxonomy" id="407821"/>
    <lineage>
        <taxon>Eukaryota</taxon>
        <taxon>Metazoa</taxon>
        <taxon>Ecdysozoa</taxon>
        <taxon>Arthropoda</taxon>
        <taxon>Chelicerata</taxon>
        <taxon>Arachnida</taxon>
        <taxon>Araneae</taxon>
        <taxon>Araneomorphae</taxon>
        <taxon>Entelegynae</taxon>
        <taxon>Eresoidea</taxon>
        <taxon>Eresidae</taxon>
        <taxon>Stegodyphus</taxon>
    </lineage>
</organism>
<feature type="transmembrane region" description="Helical" evidence="8">
    <location>
        <begin position="72"/>
        <end position="91"/>
    </location>
</feature>
<evidence type="ECO:0000256" key="6">
    <source>
        <dbReference type="ARBA" id="ARBA00022989"/>
    </source>
</evidence>
<dbReference type="Proteomes" id="UP000054359">
    <property type="component" value="Unassembled WGS sequence"/>
</dbReference>
<dbReference type="NCBIfam" id="TIGR01297">
    <property type="entry name" value="CDF"/>
    <property type="match status" value="1"/>
</dbReference>
<evidence type="ECO:0000259" key="9">
    <source>
        <dbReference type="Pfam" id="PF01545"/>
    </source>
</evidence>
<accession>A0A087U9M7</accession>
<dbReference type="PANTHER" id="PTHR45820:SF9">
    <property type="entry name" value="FI23527P1"/>
    <property type="match status" value="1"/>
</dbReference>
<evidence type="ECO:0000256" key="7">
    <source>
        <dbReference type="ARBA" id="ARBA00023136"/>
    </source>
</evidence>
<dbReference type="SUPFAM" id="SSF160240">
    <property type="entry name" value="Cation efflux protein cytoplasmic domain-like"/>
    <property type="match status" value="1"/>
</dbReference>
<dbReference type="Gene3D" id="1.20.1510.10">
    <property type="entry name" value="Cation efflux protein transmembrane domain"/>
    <property type="match status" value="1"/>
</dbReference>